<dbReference type="PROSITE" id="PS51819">
    <property type="entry name" value="VOC"/>
    <property type="match status" value="1"/>
</dbReference>
<dbReference type="Gene3D" id="3.10.180.10">
    <property type="entry name" value="2,3-Dihydroxybiphenyl 1,2-Dioxygenase, domain 1"/>
    <property type="match status" value="1"/>
</dbReference>
<comment type="caution">
    <text evidence="2">The sequence shown here is derived from an EMBL/GenBank/DDBJ whole genome shotgun (WGS) entry which is preliminary data.</text>
</comment>
<reference evidence="2 3" key="1">
    <citation type="submission" date="2017-05" db="EMBL/GenBank/DDBJ databases">
        <title>Vagococcus spp. assemblies.</title>
        <authorList>
            <person name="Gulvik C.A."/>
        </authorList>
    </citation>
    <scope>NUCLEOTIDE SEQUENCE [LARGE SCALE GENOMIC DNA]</scope>
    <source>
        <strain evidence="2 3">CCUG 51432</strain>
    </source>
</reference>
<dbReference type="InterPro" id="IPR037523">
    <property type="entry name" value="VOC_core"/>
</dbReference>
<dbReference type="PANTHER" id="PTHR36503:SF3">
    <property type="entry name" value="BLR0126 PROTEIN"/>
    <property type="match status" value="1"/>
</dbReference>
<dbReference type="RefSeq" id="WP_126806391.1">
    <property type="nucleotide sequence ID" value="NZ_NGKA01000001.1"/>
</dbReference>
<evidence type="ECO:0000313" key="2">
    <source>
        <dbReference type="EMBL" id="RSU15707.1"/>
    </source>
</evidence>
<keyword evidence="3" id="KW-1185">Reference proteome</keyword>
<dbReference type="EMBL" id="NGKA01000001">
    <property type="protein sequence ID" value="RSU15707.1"/>
    <property type="molecule type" value="Genomic_DNA"/>
</dbReference>
<dbReference type="Proteomes" id="UP000287605">
    <property type="component" value="Unassembled WGS sequence"/>
</dbReference>
<feature type="domain" description="VOC" evidence="1">
    <location>
        <begin position="2"/>
        <end position="123"/>
    </location>
</feature>
<accession>A0A430B5Y8</accession>
<dbReference type="InterPro" id="IPR004360">
    <property type="entry name" value="Glyas_Fos-R_dOase_dom"/>
</dbReference>
<protein>
    <submittedName>
        <fullName evidence="2">Glyoxylase</fullName>
    </submittedName>
</protein>
<evidence type="ECO:0000259" key="1">
    <source>
        <dbReference type="PROSITE" id="PS51819"/>
    </source>
</evidence>
<dbReference type="OrthoDB" id="9796521at2"/>
<organism evidence="2 3">
    <name type="scientific">Vagococcus elongatus</name>
    <dbReference type="NCBI Taxonomy" id="180344"/>
    <lineage>
        <taxon>Bacteria</taxon>
        <taxon>Bacillati</taxon>
        <taxon>Bacillota</taxon>
        <taxon>Bacilli</taxon>
        <taxon>Lactobacillales</taxon>
        <taxon>Enterococcaceae</taxon>
        <taxon>Vagococcus</taxon>
    </lineage>
</organism>
<sequence>MKLDMIGIIVEDMAKAIDFYQILGFEVKGEKSDDYTELVSPAIRISLNSKKMITGIYGFEPALTGERLELAFLCDTPLLLEQKVEQVRRAGFNIFKDPWNAFWGQYYAILQDPDGNYLSLFCETLKEGSMD</sequence>
<dbReference type="PANTHER" id="PTHR36503">
    <property type="entry name" value="BLR2520 PROTEIN"/>
    <property type="match status" value="1"/>
</dbReference>
<evidence type="ECO:0000313" key="3">
    <source>
        <dbReference type="Proteomes" id="UP000287605"/>
    </source>
</evidence>
<gene>
    <name evidence="2" type="ORF">CBF29_01140</name>
</gene>
<dbReference type="Pfam" id="PF00903">
    <property type="entry name" value="Glyoxalase"/>
    <property type="match status" value="1"/>
</dbReference>
<proteinExistence type="predicted"/>
<dbReference type="AlphaFoldDB" id="A0A430B5Y8"/>
<dbReference type="InterPro" id="IPR029068">
    <property type="entry name" value="Glyas_Bleomycin-R_OHBP_Dase"/>
</dbReference>
<name>A0A430B5Y8_9ENTE</name>
<dbReference type="SUPFAM" id="SSF54593">
    <property type="entry name" value="Glyoxalase/Bleomycin resistance protein/Dihydroxybiphenyl dioxygenase"/>
    <property type="match status" value="1"/>
</dbReference>